<dbReference type="EMBL" id="AP022607">
    <property type="protein sequence ID" value="BBZ15313.1"/>
    <property type="molecule type" value="Genomic_DNA"/>
</dbReference>
<dbReference type="OrthoDB" id="4706105at2"/>
<proteinExistence type="inferred from homology"/>
<dbReference type="AlphaFoldDB" id="A0A7I7WFN2"/>
<reference evidence="5" key="3">
    <citation type="submission" date="2020-02" db="EMBL/GenBank/DDBJ databases">
        <authorList>
            <person name="Matsumoto Y."/>
            <person name="Motooka D."/>
            <person name="Nakamura S."/>
        </authorList>
    </citation>
    <scope>NUCLEOTIDE SEQUENCE</scope>
    <source>
        <strain evidence="5">JCM 12687</strain>
        <plasmid evidence="5">pJCM12687</plasmid>
    </source>
</reference>
<dbReference type="GO" id="GO:0052572">
    <property type="term" value="P:response to host immune response"/>
    <property type="evidence" value="ECO:0007669"/>
    <property type="project" value="TreeGrafter"/>
</dbReference>
<evidence type="ECO:0000256" key="1">
    <source>
        <dbReference type="ARBA" id="ARBA00010652"/>
    </source>
</evidence>
<dbReference type="PANTHER" id="PTHR46766:SF1">
    <property type="entry name" value="GLUTAMINE-RICH PROTEIN 2"/>
    <property type="match status" value="1"/>
</dbReference>
<feature type="domain" description="PPE" evidence="3">
    <location>
        <begin position="2"/>
        <end position="163"/>
    </location>
</feature>
<dbReference type="InterPro" id="IPR038332">
    <property type="entry name" value="PPE_sf"/>
</dbReference>
<evidence type="ECO:0000259" key="3">
    <source>
        <dbReference type="Pfam" id="PF00823"/>
    </source>
</evidence>
<dbReference type="Pfam" id="PF12484">
    <property type="entry name" value="PPE-SVP"/>
    <property type="match status" value="1"/>
</dbReference>
<geneLocation type="plasmid" evidence="5 8">
    <name>pJCM12687</name>
</geneLocation>
<evidence type="ECO:0000313" key="6">
    <source>
        <dbReference type="EMBL" id="ORA32592.1"/>
    </source>
</evidence>
<dbReference type="RefSeq" id="WP_083134037.1">
    <property type="nucleotide sequence ID" value="NZ_AP022607.1"/>
</dbReference>
<name>A0A7I7WFN2_9MYCO</name>
<feature type="domain" description="PPE family C-terminal" evidence="4">
    <location>
        <begin position="317"/>
        <end position="387"/>
    </location>
</feature>
<feature type="compositionally biased region" description="Low complexity" evidence="2">
    <location>
        <begin position="173"/>
        <end position="195"/>
    </location>
</feature>
<dbReference type="Proteomes" id="UP000467379">
    <property type="component" value="Plasmid pJCM12687"/>
</dbReference>
<dbReference type="SUPFAM" id="SSF140459">
    <property type="entry name" value="PE/PPE dimer-like"/>
    <property type="match status" value="1"/>
</dbReference>
<dbReference type="FunFam" id="1.20.1260.20:FF:000001">
    <property type="entry name" value="PPE family protein PPE41"/>
    <property type="match status" value="1"/>
</dbReference>
<gene>
    <name evidence="5" type="primary">PPE29_3</name>
    <name evidence="6" type="ORF">BST20_24660</name>
    <name evidence="5" type="ORF">MBRA_55080</name>
</gene>
<evidence type="ECO:0000259" key="4">
    <source>
        <dbReference type="Pfam" id="PF12484"/>
    </source>
</evidence>
<evidence type="ECO:0000256" key="2">
    <source>
        <dbReference type="SAM" id="MobiDB-lite"/>
    </source>
</evidence>
<dbReference type="PANTHER" id="PTHR46766">
    <property type="entry name" value="GLUTAMINE-RICH PROTEIN 2"/>
    <property type="match status" value="1"/>
</dbReference>
<feature type="region of interest" description="Disordered" evidence="2">
    <location>
        <begin position="162"/>
        <end position="195"/>
    </location>
</feature>
<evidence type="ECO:0000313" key="5">
    <source>
        <dbReference type="EMBL" id="BBZ15313.1"/>
    </source>
</evidence>
<organism evidence="6 7">
    <name type="scientific">Mycobacterium branderi</name>
    <dbReference type="NCBI Taxonomy" id="43348"/>
    <lineage>
        <taxon>Bacteria</taxon>
        <taxon>Bacillati</taxon>
        <taxon>Actinomycetota</taxon>
        <taxon>Actinomycetes</taxon>
        <taxon>Mycobacteriales</taxon>
        <taxon>Mycobacteriaceae</taxon>
        <taxon>Mycobacterium</taxon>
    </lineage>
</organism>
<dbReference type="InterPro" id="IPR022171">
    <property type="entry name" value="PPE_C"/>
</dbReference>
<keyword evidence="5" id="KW-0614">Plasmid</keyword>
<protein>
    <submittedName>
        <fullName evidence="5">Ribulose-phosphate 3-epimerase</fullName>
    </submittedName>
</protein>
<dbReference type="Gene3D" id="1.20.1260.20">
    <property type="entry name" value="PPE superfamily"/>
    <property type="match status" value="1"/>
</dbReference>
<reference evidence="6 7" key="1">
    <citation type="submission" date="2016-12" db="EMBL/GenBank/DDBJ databases">
        <title>The new phylogeny of genus Mycobacterium.</title>
        <authorList>
            <person name="Tortoli E."/>
            <person name="Trovato A."/>
            <person name="Cirillo D.M."/>
        </authorList>
    </citation>
    <scope>NUCLEOTIDE SEQUENCE [LARGE SCALE GENOMIC DNA]</scope>
    <source>
        <strain evidence="6 7">DSM 44624</strain>
    </source>
</reference>
<sequence>MDFGLLPPEVNSARMYAGPGSGSMMAAAAGWDGLAVELRSTAATYSSVISGLTATWQGPSSAAMAAAVAPYAAWMNTTAAQAEQAATQARAAVAAYETAFAATVPPPVVAANRSQLMSLVATNVFGQNTAAIATTEAQYAGMWAQDAAAMYAYAGQSAAASRVTPFTPPPKTTDPSGVARQAAAGGQATATAAGTNTQSTLSQAMMVTQQALTSLAAPAAAPAAVDPPSPISTLLSLLSSSSPLSTGALLFEAVGKGILPANDTIISIIMGLTIGARTLNDSAVALEPALLSGAGCGESLTGLSAGANGLGAASAVSAGVGRAGLVGALAVPPSWAAATPTVRLAAAALQGTSAAAAPAVSAQTAGVLGSQLALASLAGAALGGSAPCFISKTTTRIGRALSDKDSESQTPDKFKRALAEAAQKPESVQHWHTDKEHLDDLLDQLSKKPGLHAVHVAGTPKTTALKAKWG</sequence>
<dbReference type="Proteomes" id="UP000192441">
    <property type="component" value="Unassembled WGS sequence"/>
</dbReference>
<reference evidence="5 8" key="2">
    <citation type="journal article" date="2019" name="Emerg. Microbes Infect.">
        <title>Comprehensive subspecies identification of 175 nontuberculous mycobacteria species based on 7547 genomic profiles.</title>
        <authorList>
            <person name="Matsumoto Y."/>
            <person name="Kinjo T."/>
            <person name="Motooka D."/>
            <person name="Nabeya D."/>
            <person name="Jung N."/>
            <person name="Uechi K."/>
            <person name="Horii T."/>
            <person name="Iida T."/>
            <person name="Fujita J."/>
            <person name="Nakamura S."/>
        </authorList>
    </citation>
    <scope>NUCLEOTIDE SEQUENCE [LARGE SCALE GENOMIC DNA]</scope>
    <source>
        <strain evidence="5 8">JCM 12687</strain>
        <plasmid evidence="5">pJCM12687</plasmid>
    </source>
</reference>
<evidence type="ECO:0000313" key="8">
    <source>
        <dbReference type="Proteomes" id="UP000467379"/>
    </source>
</evidence>
<dbReference type="Pfam" id="PF00823">
    <property type="entry name" value="PPE"/>
    <property type="match status" value="1"/>
</dbReference>
<accession>A0A7I7WFN2</accession>
<keyword evidence="8" id="KW-1185">Reference proteome</keyword>
<evidence type="ECO:0000313" key="7">
    <source>
        <dbReference type="Proteomes" id="UP000192441"/>
    </source>
</evidence>
<comment type="similarity">
    <text evidence="1">Belongs to the mycobacterial PPE family.</text>
</comment>
<dbReference type="InterPro" id="IPR000030">
    <property type="entry name" value="PPE_dom"/>
</dbReference>
<dbReference type="EMBL" id="MVHM01000023">
    <property type="protein sequence ID" value="ORA32592.1"/>
    <property type="molecule type" value="Genomic_DNA"/>
</dbReference>